<evidence type="ECO:0000256" key="1">
    <source>
        <dbReference type="SAM" id="SignalP"/>
    </source>
</evidence>
<dbReference type="GO" id="GO:0009297">
    <property type="term" value="P:pilus assembly"/>
    <property type="evidence" value="ECO:0007669"/>
    <property type="project" value="InterPro"/>
</dbReference>
<dbReference type="PANTHER" id="PTHR30451">
    <property type="entry name" value="OUTER MEMBRANE USHER PROTEIN"/>
    <property type="match status" value="1"/>
</dbReference>
<dbReference type="Pfam" id="PF00577">
    <property type="entry name" value="Usher"/>
    <property type="match status" value="1"/>
</dbReference>
<evidence type="ECO:0000313" key="3">
    <source>
        <dbReference type="Proteomes" id="UP000072520"/>
    </source>
</evidence>
<gene>
    <name evidence="2" type="ORF">RSA13_04300</name>
</gene>
<reference evidence="2 3" key="1">
    <citation type="journal article" date="2016" name="Front. Microbiol.">
        <title>Genomic Resource of Rice Seed Associated Bacteria.</title>
        <authorList>
            <person name="Midha S."/>
            <person name="Bansal K."/>
            <person name="Sharma S."/>
            <person name="Kumar N."/>
            <person name="Patil P.P."/>
            <person name="Chaudhry V."/>
            <person name="Patil P.B."/>
        </authorList>
    </citation>
    <scope>NUCLEOTIDE SEQUENCE [LARGE SCALE GENOMIC DNA]</scope>
    <source>
        <strain evidence="2 3">RSA13</strain>
    </source>
</reference>
<proteinExistence type="predicted"/>
<comment type="caution">
    <text evidence="2">The sequence shown here is derived from an EMBL/GenBank/DDBJ whole genome shotgun (WGS) entry which is preliminary data.</text>
</comment>
<evidence type="ECO:0000313" key="2">
    <source>
        <dbReference type="EMBL" id="KTT00185.1"/>
    </source>
</evidence>
<feature type="chain" id="PRO_5044289565" evidence="1">
    <location>
        <begin position="27"/>
        <end position="815"/>
    </location>
</feature>
<sequence length="815" mass="88823">MKPYSPHPVALAIASLCCLVPTFVWAETFTSLPPPPPVDNGATGQRYMLELVVNQLSRGDIVPVEQQNGHFLVRAGDLQRAGIPAEKIQGQQQVDVNQLAGVNVEYDDRRQRLLLTVPPGWLPEQTIGEERNGSRFPGRVSTGALFNYDLYATRTDVAGTRLAAFSELRVFGPAGHFSSNGVLQQQLEGQNRYQNDGYIRYDTWWSNEDENAILSWRVGDLTTDALSWSSSVRLGGIQIARDFSVRPDLITYPLPAFFGQAAVPSTVDLFVNGYRSTQANVQPGPWSLTNVPFVNGAGDAVITTTDAVGRQVVTTLPFYVSSNLLKPGLSDYAFSAGALRQNYGIKNADYGAAAMSGSWRYGLTDWLTLETHGEGSRDLAMGGAGALFKVGSWGVINGAAAQSHLDSESGNQYSWGYQYNTSRFSLGTQHTVRSAGFGNLALVSSQSNALYADNRYSLARRTAQYTASVSLNRYGSLGAAWIDIASGDNQRTRLWNLSWSKNLWGNASLYVSASRDREQGEWSGAVSLVIPFGENSNASLSVERDQQGQQSQRAYLSRAMPSDGGFAWDASWANQGGNSGDYRQGSLRYRNNKIDTSAGFYGDDDNLTQWADVSGSVVLMDSQVFAANTINDAFVVVKTHYPDVNVRYENQSMGRTDRQGYLLVPSISSYYPAKYDIDTLDLPADMTVPNVEQRFAVKRQSGFLLNFPVERLRAASVILHDDQDKPLPVSSQVIRPGRATGYVGWDGIVWMEELGATNPIRVIAPDGRACETILTLPGGQPQALKTYGPLTCPLPPLPRGASVPNPDNATAGITP</sequence>
<feature type="signal peptide" evidence="1">
    <location>
        <begin position="1"/>
        <end position="26"/>
    </location>
</feature>
<dbReference type="AlphaFoldDB" id="A0AB34VI28"/>
<protein>
    <submittedName>
        <fullName evidence="2">Fimbrial assembly protein</fullName>
    </submittedName>
</protein>
<dbReference type="InterPro" id="IPR042186">
    <property type="entry name" value="FimD_plug_dom"/>
</dbReference>
<dbReference type="PANTHER" id="PTHR30451:SF5">
    <property type="entry name" value="SLR0019 PROTEIN"/>
    <property type="match status" value="1"/>
</dbReference>
<dbReference type="GO" id="GO:0009279">
    <property type="term" value="C:cell outer membrane"/>
    <property type="evidence" value="ECO:0007669"/>
    <property type="project" value="TreeGrafter"/>
</dbReference>
<accession>A0AB34VI28</accession>
<keyword evidence="1" id="KW-0732">Signal</keyword>
<organism evidence="2 3">
    <name type="scientific">Pantoea stewartii</name>
    <dbReference type="NCBI Taxonomy" id="66269"/>
    <lineage>
        <taxon>Bacteria</taxon>
        <taxon>Pseudomonadati</taxon>
        <taxon>Pseudomonadota</taxon>
        <taxon>Gammaproteobacteria</taxon>
        <taxon>Enterobacterales</taxon>
        <taxon>Erwiniaceae</taxon>
        <taxon>Pantoea</taxon>
    </lineage>
</organism>
<dbReference type="Proteomes" id="UP000072520">
    <property type="component" value="Unassembled WGS sequence"/>
</dbReference>
<dbReference type="InterPro" id="IPR000015">
    <property type="entry name" value="Fimb_usher"/>
</dbReference>
<dbReference type="GO" id="GO:0015473">
    <property type="term" value="F:fimbrial usher porin activity"/>
    <property type="evidence" value="ECO:0007669"/>
    <property type="project" value="InterPro"/>
</dbReference>
<name>A0AB34VI28_9GAMM</name>
<dbReference type="Gene3D" id="2.60.40.2610">
    <property type="entry name" value="Outer membrane usher protein FimD, plug domain"/>
    <property type="match status" value="1"/>
</dbReference>
<dbReference type="EMBL" id="LDSI01000004">
    <property type="protein sequence ID" value="KTT00185.1"/>
    <property type="molecule type" value="Genomic_DNA"/>
</dbReference>
<dbReference type="RefSeq" id="WP_058708804.1">
    <property type="nucleotide sequence ID" value="NZ_LDSI01000004.1"/>
</dbReference>
<dbReference type="Gene3D" id="2.60.40.3110">
    <property type="match status" value="1"/>
</dbReference>